<dbReference type="Gene3D" id="2.170.300.10">
    <property type="entry name" value="Tie2 ligand-binding domain superfamily"/>
    <property type="match status" value="1"/>
</dbReference>
<dbReference type="AlphaFoldDB" id="A0A8W8MRP5"/>
<keyword evidence="1" id="KW-0732">Signal</keyword>
<sequence>MYCNVKWIIYLSLGHISFAAICTRNGKYVCCSGYKMNKTSGNCDKCPPGYTGVDCAYRCHYPTYGEDCFMTCECPAETCDFMSGCKDTSTAGTRMSSFKNRKLIPKKLETSFTYPTMTSGGEAYQTDGLYIATDWN</sequence>
<name>A0A8W8MRP5_MAGGI</name>
<feature type="signal peptide" evidence="1">
    <location>
        <begin position="1"/>
        <end position="19"/>
    </location>
</feature>
<protein>
    <submittedName>
        <fullName evidence="2">Uncharacterized protein</fullName>
    </submittedName>
</protein>
<feature type="chain" id="PRO_5036481496" evidence="1">
    <location>
        <begin position="20"/>
        <end position="136"/>
    </location>
</feature>
<reference evidence="2" key="1">
    <citation type="submission" date="2022-08" db="UniProtKB">
        <authorList>
            <consortium name="EnsemblMetazoa"/>
        </authorList>
    </citation>
    <scope>IDENTIFICATION</scope>
    <source>
        <strain evidence="2">05x7-T-G4-1.051#20</strain>
    </source>
</reference>
<evidence type="ECO:0000313" key="3">
    <source>
        <dbReference type="Proteomes" id="UP000005408"/>
    </source>
</evidence>
<dbReference type="EnsemblMetazoa" id="G34762.1">
    <property type="protein sequence ID" value="G34762.1:cds"/>
    <property type="gene ID" value="G34762"/>
</dbReference>
<accession>A0A8W8MRP5</accession>
<evidence type="ECO:0000313" key="2">
    <source>
        <dbReference type="EnsemblMetazoa" id="G34762.1:cds"/>
    </source>
</evidence>
<dbReference type="Proteomes" id="UP000005408">
    <property type="component" value="Unassembled WGS sequence"/>
</dbReference>
<organism evidence="2 3">
    <name type="scientific">Magallana gigas</name>
    <name type="common">Pacific oyster</name>
    <name type="synonym">Crassostrea gigas</name>
    <dbReference type="NCBI Taxonomy" id="29159"/>
    <lineage>
        <taxon>Eukaryota</taxon>
        <taxon>Metazoa</taxon>
        <taxon>Spiralia</taxon>
        <taxon>Lophotrochozoa</taxon>
        <taxon>Mollusca</taxon>
        <taxon>Bivalvia</taxon>
        <taxon>Autobranchia</taxon>
        <taxon>Pteriomorphia</taxon>
        <taxon>Ostreida</taxon>
        <taxon>Ostreoidea</taxon>
        <taxon>Ostreidae</taxon>
        <taxon>Magallana</taxon>
    </lineage>
</organism>
<proteinExistence type="predicted"/>
<keyword evidence="3" id="KW-1185">Reference proteome</keyword>
<evidence type="ECO:0000256" key="1">
    <source>
        <dbReference type="SAM" id="SignalP"/>
    </source>
</evidence>